<evidence type="ECO:0000313" key="3">
    <source>
        <dbReference type="Proteomes" id="UP000321721"/>
    </source>
</evidence>
<dbReference type="Proteomes" id="UP000321721">
    <property type="component" value="Unassembled WGS sequence"/>
</dbReference>
<gene>
    <name evidence="2" type="ORF">FRY74_04365</name>
</gene>
<dbReference type="AlphaFoldDB" id="A0A5C6RTL1"/>
<dbReference type="Gene3D" id="3.30.70.100">
    <property type="match status" value="1"/>
</dbReference>
<accession>A0A5C6RTL1</accession>
<feature type="domain" description="ABM" evidence="1">
    <location>
        <begin position="1"/>
        <end position="90"/>
    </location>
</feature>
<proteinExistence type="predicted"/>
<protein>
    <submittedName>
        <fullName evidence="2">Antibiotic biosynthesis monooxygenase</fullName>
    </submittedName>
</protein>
<dbReference type="InterPro" id="IPR011008">
    <property type="entry name" value="Dimeric_a/b-barrel"/>
</dbReference>
<evidence type="ECO:0000313" key="2">
    <source>
        <dbReference type="EMBL" id="TXB65806.1"/>
    </source>
</evidence>
<organism evidence="2 3">
    <name type="scientific">Vicingus serpentipes</name>
    <dbReference type="NCBI Taxonomy" id="1926625"/>
    <lineage>
        <taxon>Bacteria</taxon>
        <taxon>Pseudomonadati</taxon>
        <taxon>Bacteroidota</taxon>
        <taxon>Flavobacteriia</taxon>
        <taxon>Flavobacteriales</taxon>
        <taxon>Vicingaceae</taxon>
        <taxon>Vicingus</taxon>
    </lineage>
</organism>
<keyword evidence="2" id="KW-0503">Monooxygenase</keyword>
<dbReference type="GO" id="GO:0004497">
    <property type="term" value="F:monooxygenase activity"/>
    <property type="evidence" value="ECO:0007669"/>
    <property type="project" value="UniProtKB-KW"/>
</dbReference>
<evidence type="ECO:0000259" key="1">
    <source>
        <dbReference type="PROSITE" id="PS51725"/>
    </source>
</evidence>
<comment type="caution">
    <text evidence="2">The sequence shown here is derived from an EMBL/GenBank/DDBJ whole genome shotgun (WGS) entry which is preliminary data.</text>
</comment>
<name>A0A5C6RTL1_9FLAO</name>
<sequence length="97" mass="11593">MIRIVKMVFKPEMVDEFLANFKEDKAKIRNFDGVEHLELLQDKNHPNIYFTYSKWKSPNHLEKYRNSDLFKGIWAVTKPMFSEKAQAWSVDSIEKLL</sequence>
<reference evidence="2 3" key="1">
    <citation type="submission" date="2019-08" db="EMBL/GenBank/DDBJ databases">
        <title>Genome of Vicingus serpentipes NCIMB 15042.</title>
        <authorList>
            <person name="Bowman J.P."/>
        </authorList>
    </citation>
    <scope>NUCLEOTIDE SEQUENCE [LARGE SCALE GENOMIC DNA]</scope>
    <source>
        <strain evidence="2 3">NCIMB 15042</strain>
    </source>
</reference>
<keyword evidence="3" id="KW-1185">Reference proteome</keyword>
<dbReference type="RefSeq" id="WP_147099007.1">
    <property type="nucleotide sequence ID" value="NZ_VOOS01000002.1"/>
</dbReference>
<keyword evidence="2" id="KW-0560">Oxidoreductase</keyword>
<dbReference type="InterPro" id="IPR007138">
    <property type="entry name" value="ABM_dom"/>
</dbReference>
<dbReference type="PROSITE" id="PS51725">
    <property type="entry name" value="ABM"/>
    <property type="match status" value="1"/>
</dbReference>
<dbReference type="Pfam" id="PF03992">
    <property type="entry name" value="ABM"/>
    <property type="match status" value="1"/>
</dbReference>
<dbReference type="EMBL" id="VOOS01000002">
    <property type="protein sequence ID" value="TXB65806.1"/>
    <property type="molecule type" value="Genomic_DNA"/>
</dbReference>
<dbReference type="OrthoDB" id="1120859at2"/>
<dbReference type="SUPFAM" id="SSF54909">
    <property type="entry name" value="Dimeric alpha+beta barrel"/>
    <property type="match status" value="1"/>
</dbReference>